<name>A0ABY8PHB8_9PSED</name>
<dbReference type="EMBL" id="CP123771">
    <property type="protein sequence ID" value="WGO94558.1"/>
    <property type="molecule type" value="Genomic_DNA"/>
</dbReference>
<reference evidence="1 2" key="1">
    <citation type="journal article" date="2012" name="Appl. Soil Ecol.">
        <title>Isolation and characterization of new plant growth-promoting bacterial endophytes.</title>
        <authorList>
            <person name="Rashid S."/>
            <person name="Charles T.C."/>
            <person name="Glick B.R."/>
        </authorList>
    </citation>
    <scope>NUCLEOTIDE SEQUENCE [LARGE SCALE GENOMIC DNA]</scope>
    <source>
        <strain evidence="1 2">YsS1</strain>
    </source>
</reference>
<protein>
    <submittedName>
        <fullName evidence="1">Uncharacterized protein</fullName>
    </submittedName>
</protein>
<organism evidence="1 2">
    <name type="scientific">Pseudomonas viciae</name>
    <dbReference type="NCBI Taxonomy" id="2505979"/>
    <lineage>
        <taxon>Bacteria</taxon>
        <taxon>Pseudomonadati</taxon>
        <taxon>Pseudomonadota</taxon>
        <taxon>Gammaproteobacteria</taxon>
        <taxon>Pseudomonadales</taxon>
        <taxon>Pseudomonadaceae</taxon>
        <taxon>Pseudomonas</taxon>
    </lineage>
</organism>
<evidence type="ECO:0000313" key="1">
    <source>
        <dbReference type="EMBL" id="WGO94558.1"/>
    </source>
</evidence>
<keyword evidence="2" id="KW-1185">Reference proteome</keyword>
<gene>
    <name evidence="1" type="ORF">QCD61_05615</name>
</gene>
<accession>A0ABY8PHB8</accession>
<dbReference type="RefSeq" id="WP_280944730.1">
    <property type="nucleotide sequence ID" value="NZ_CP123771.1"/>
</dbReference>
<evidence type="ECO:0000313" key="2">
    <source>
        <dbReference type="Proteomes" id="UP001227386"/>
    </source>
</evidence>
<sequence length="88" mass="10078">MLRTALKEAILTDDQYKEPSSLELCGEGREWEQGLLATQATRFLKDRIAFVAGKPCSYNPSAAEVFRIHVPFSPLLWYKMRRFPGMTP</sequence>
<proteinExistence type="predicted"/>
<dbReference type="Proteomes" id="UP001227386">
    <property type="component" value="Chromosome"/>
</dbReference>